<keyword evidence="9 15" id="KW-0540">Nuclease</keyword>
<keyword evidence="11 15" id="KW-0255">Endonuclease</keyword>
<evidence type="ECO:0000313" key="20">
    <source>
        <dbReference type="Proteomes" id="UP000009047"/>
    </source>
</evidence>
<accession>E1QEV1</accession>
<feature type="active site" evidence="15">
    <location>
        <position position="54"/>
    </location>
</feature>
<feature type="binding site" evidence="15">
    <location>
        <position position="126"/>
    </location>
    <ligand>
        <name>Mg(2+)</name>
        <dbReference type="ChEBI" id="CHEBI:18420"/>
    </ligand>
</feature>
<dbReference type="AlphaFoldDB" id="E1QEV1"/>
<dbReference type="GO" id="GO:0008033">
    <property type="term" value="P:tRNA processing"/>
    <property type="evidence" value="ECO:0007669"/>
    <property type="project" value="UniProtKB-KW"/>
</dbReference>
<keyword evidence="7 15" id="KW-0507">mRNA processing</keyword>
<keyword evidence="13 15" id="KW-0460">Magnesium</keyword>
<dbReference type="GO" id="GO:0010468">
    <property type="term" value="P:regulation of gene expression"/>
    <property type="evidence" value="ECO:0007669"/>
    <property type="project" value="TreeGrafter"/>
</dbReference>
<dbReference type="Pfam" id="PF00035">
    <property type="entry name" value="dsrm"/>
    <property type="match status" value="1"/>
</dbReference>
<feature type="domain" description="RNase III" evidence="18">
    <location>
        <begin position="9"/>
        <end position="137"/>
    </location>
</feature>
<dbReference type="Gene3D" id="3.30.160.20">
    <property type="match status" value="1"/>
</dbReference>
<evidence type="ECO:0000256" key="12">
    <source>
        <dbReference type="ARBA" id="ARBA00022801"/>
    </source>
</evidence>
<dbReference type="PANTHER" id="PTHR11207:SF0">
    <property type="entry name" value="RIBONUCLEASE 3"/>
    <property type="match status" value="1"/>
</dbReference>
<keyword evidence="5 15" id="KW-0963">Cytoplasm</keyword>
<proteinExistence type="inferred from homology"/>
<dbReference type="RefSeq" id="WP_013257542.1">
    <property type="nucleotide sequence ID" value="NC_014365.1"/>
</dbReference>
<dbReference type="Pfam" id="PF14622">
    <property type="entry name" value="Ribonucleas_3_3"/>
    <property type="match status" value="1"/>
</dbReference>
<evidence type="ECO:0000256" key="5">
    <source>
        <dbReference type="ARBA" id="ARBA00022490"/>
    </source>
</evidence>
<feature type="binding site" evidence="15">
    <location>
        <position position="123"/>
    </location>
    <ligand>
        <name>Mg(2+)</name>
        <dbReference type="ChEBI" id="CHEBI:18420"/>
    </ligand>
</feature>
<dbReference type="SUPFAM" id="SSF54768">
    <property type="entry name" value="dsRNA-binding domain-like"/>
    <property type="match status" value="1"/>
</dbReference>
<feature type="domain" description="DRBM" evidence="17">
    <location>
        <begin position="164"/>
        <end position="233"/>
    </location>
</feature>
<evidence type="ECO:0000256" key="15">
    <source>
        <dbReference type="HAMAP-Rule" id="MF_00104"/>
    </source>
</evidence>
<evidence type="ECO:0000259" key="17">
    <source>
        <dbReference type="PROSITE" id="PS50137"/>
    </source>
</evidence>
<comment type="cofactor">
    <cofactor evidence="15">
        <name>Mg(2+)</name>
        <dbReference type="ChEBI" id="CHEBI:18420"/>
    </cofactor>
</comment>
<dbReference type="FunFam" id="1.10.1520.10:FF:000001">
    <property type="entry name" value="Ribonuclease 3"/>
    <property type="match status" value="1"/>
</dbReference>
<reference evidence="19 20" key="1">
    <citation type="journal article" date="2010" name="Stand. Genomic Sci.">
        <title>Complete genome sequence of Desulfarculus baarsii type strain (2st14).</title>
        <authorList>
            <person name="Sun H."/>
            <person name="Spring S."/>
            <person name="Lapidus A."/>
            <person name="Davenport K."/>
            <person name="Del Rio T.G."/>
            <person name="Tice H."/>
            <person name="Nolan M."/>
            <person name="Copeland A."/>
            <person name="Cheng J.F."/>
            <person name="Lucas S."/>
            <person name="Tapia R."/>
            <person name="Goodwin L."/>
            <person name="Pitluck S."/>
            <person name="Ivanova N."/>
            <person name="Pagani I."/>
            <person name="Mavromatis K."/>
            <person name="Ovchinnikova G."/>
            <person name="Pati A."/>
            <person name="Chen A."/>
            <person name="Palaniappan K."/>
            <person name="Hauser L."/>
            <person name="Chang Y.J."/>
            <person name="Jeffries C.D."/>
            <person name="Detter J.C."/>
            <person name="Han C."/>
            <person name="Rohde M."/>
            <person name="Brambilla E."/>
            <person name="Goker M."/>
            <person name="Woyke T."/>
            <person name="Bristow J."/>
            <person name="Eisen J.A."/>
            <person name="Markowitz V."/>
            <person name="Hugenholtz P."/>
            <person name="Kyrpides N.C."/>
            <person name="Klenk H.P."/>
            <person name="Land M."/>
        </authorList>
    </citation>
    <scope>NUCLEOTIDE SEQUENCE [LARGE SCALE GENOMIC DNA]</scope>
    <source>
        <strain evidence="20">ATCC 33931 / DSM 2075 / LMG 7858 / VKM B-1802 / 2st14</strain>
    </source>
</reference>
<dbReference type="GO" id="GO:0046872">
    <property type="term" value="F:metal ion binding"/>
    <property type="evidence" value="ECO:0007669"/>
    <property type="project" value="UniProtKB-KW"/>
</dbReference>
<dbReference type="GO" id="GO:0006397">
    <property type="term" value="P:mRNA processing"/>
    <property type="evidence" value="ECO:0007669"/>
    <property type="project" value="UniProtKB-UniRule"/>
</dbReference>
<evidence type="ECO:0000259" key="18">
    <source>
        <dbReference type="PROSITE" id="PS50142"/>
    </source>
</evidence>
<gene>
    <name evidence="15" type="primary">rnc</name>
    <name evidence="19" type="ordered locus">Deba_0715</name>
</gene>
<evidence type="ECO:0000256" key="8">
    <source>
        <dbReference type="ARBA" id="ARBA00022694"/>
    </source>
</evidence>
<dbReference type="HOGENOM" id="CLU_000907_1_3_7"/>
<keyword evidence="6 15" id="KW-0698">rRNA processing</keyword>
<keyword evidence="8 15" id="KW-0819">tRNA processing</keyword>
<comment type="subcellular location">
    <subcellularLocation>
        <location evidence="2 15">Cytoplasm</location>
    </subcellularLocation>
</comment>
<keyword evidence="15" id="KW-0699">rRNA-binding</keyword>
<evidence type="ECO:0000256" key="1">
    <source>
        <dbReference type="ARBA" id="ARBA00000109"/>
    </source>
</evidence>
<evidence type="ECO:0000256" key="3">
    <source>
        <dbReference type="ARBA" id="ARBA00010183"/>
    </source>
</evidence>
<keyword evidence="20" id="KW-1185">Reference proteome</keyword>
<evidence type="ECO:0000256" key="6">
    <source>
        <dbReference type="ARBA" id="ARBA00022552"/>
    </source>
</evidence>
<dbReference type="PROSITE" id="PS00517">
    <property type="entry name" value="RNASE_3_1"/>
    <property type="match status" value="1"/>
</dbReference>
<comment type="subunit">
    <text evidence="4 15">Homodimer.</text>
</comment>
<evidence type="ECO:0000256" key="2">
    <source>
        <dbReference type="ARBA" id="ARBA00004496"/>
    </source>
</evidence>
<evidence type="ECO:0000256" key="16">
    <source>
        <dbReference type="SAM" id="MobiDB-lite"/>
    </source>
</evidence>
<dbReference type="KEGG" id="dbr:Deba_0715"/>
<dbReference type="GO" id="GO:0042802">
    <property type="term" value="F:identical protein binding"/>
    <property type="evidence" value="ECO:0007669"/>
    <property type="project" value="UniProtKB-ARBA"/>
</dbReference>
<dbReference type="InterPro" id="IPR036389">
    <property type="entry name" value="RNase_III_sf"/>
</dbReference>
<dbReference type="GO" id="GO:0004525">
    <property type="term" value="F:ribonuclease III activity"/>
    <property type="evidence" value="ECO:0007669"/>
    <property type="project" value="UniProtKB-UniRule"/>
</dbReference>
<dbReference type="SMART" id="SM00358">
    <property type="entry name" value="DSRM"/>
    <property type="match status" value="1"/>
</dbReference>
<evidence type="ECO:0000256" key="7">
    <source>
        <dbReference type="ARBA" id="ARBA00022664"/>
    </source>
</evidence>
<evidence type="ECO:0000256" key="13">
    <source>
        <dbReference type="ARBA" id="ARBA00022842"/>
    </source>
</evidence>
<dbReference type="CDD" id="cd00593">
    <property type="entry name" value="RIBOc"/>
    <property type="match status" value="1"/>
</dbReference>
<dbReference type="SMART" id="SM00535">
    <property type="entry name" value="RIBOc"/>
    <property type="match status" value="1"/>
</dbReference>
<dbReference type="STRING" id="644282.Deba_0715"/>
<dbReference type="InterPro" id="IPR011907">
    <property type="entry name" value="RNase_III"/>
</dbReference>
<evidence type="ECO:0000256" key="9">
    <source>
        <dbReference type="ARBA" id="ARBA00022722"/>
    </source>
</evidence>
<dbReference type="GO" id="GO:0019843">
    <property type="term" value="F:rRNA binding"/>
    <property type="evidence" value="ECO:0007669"/>
    <property type="project" value="UniProtKB-KW"/>
</dbReference>
<dbReference type="CDD" id="cd10845">
    <property type="entry name" value="DSRM_RNAse_III_family"/>
    <property type="match status" value="1"/>
</dbReference>
<dbReference type="EMBL" id="CP002085">
    <property type="protein sequence ID" value="ADK84087.1"/>
    <property type="molecule type" value="Genomic_DNA"/>
</dbReference>
<evidence type="ECO:0000256" key="14">
    <source>
        <dbReference type="ARBA" id="ARBA00022884"/>
    </source>
</evidence>
<feature type="binding site" evidence="15">
    <location>
        <position position="50"/>
    </location>
    <ligand>
        <name>Mg(2+)</name>
        <dbReference type="ChEBI" id="CHEBI:18420"/>
    </ligand>
</feature>
<dbReference type="Proteomes" id="UP000009047">
    <property type="component" value="Chromosome"/>
</dbReference>
<dbReference type="InterPro" id="IPR014720">
    <property type="entry name" value="dsRBD_dom"/>
</dbReference>
<evidence type="ECO:0000313" key="19">
    <source>
        <dbReference type="EMBL" id="ADK84087.1"/>
    </source>
</evidence>
<protein>
    <recommendedName>
        <fullName evidence="15">Ribonuclease 3</fullName>
        <ecNumber evidence="15">3.1.26.3</ecNumber>
    </recommendedName>
    <alternativeName>
        <fullName evidence="15">Ribonuclease III</fullName>
        <shortName evidence="15">RNase III</shortName>
    </alternativeName>
</protein>
<organism evidence="19 20">
    <name type="scientific">Desulfarculus baarsii (strain ATCC 33931 / DSM 2075 / LMG 7858 / VKM B-1802 / 2st14)</name>
    <dbReference type="NCBI Taxonomy" id="644282"/>
    <lineage>
        <taxon>Bacteria</taxon>
        <taxon>Pseudomonadati</taxon>
        <taxon>Thermodesulfobacteriota</taxon>
        <taxon>Desulfarculia</taxon>
        <taxon>Desulfarculales</taxon>
        <taxon>Desulfarculaceae</taxon>
        <taxon>Desulfarculus</taxon>
    </lineage>
</organism>
<dbReference type="Gene3D" id="1.10.1520.10">
    <property type="entry name" value="Ribonuclease III domain"/>
    <property type="match status" value="1"/>
</dbReference>
<dbReference type="PANTHER" id="PTHR11207">
    <property type="entry name" value="RIBONUCLEASE III"/>
    <property type="match status" value="1"/>
</dbReference>
<dbReference type="HAMAP" id="MF_00104">
    <property type="entry name" value="RNase_III"/>
    <property type="match status" value="1"/>
</dbReference>
<dbReference type="eggNOG" id="COG0571">
    <property type="taxonomic scope" value="Bacteria"/>
</dbReference>
<dbReference type="NCBIfam" id="TIGR02191">
    <property type="entry name" value="RNaseIII"/>
    <property type="match status" value="1"/>
</dbReference>
<sequence length="237" mass="26372">MDQTRLDMLKQLADQVGHGFSDWTALDEALRHSSFVHENPQRGPSNERLEFLGDAVLELVVTQELFLRFDQASEGQLSRARSSVVNEARLAEAARQIDLGPCILLGKGEQGQGGQEKTSILADALEAVLAAVYLDGGLEAARDCVLALLGPLDERVIDRAPRRDYKTMLQERVQEDLRLTPRYRTIDESGPDHDKTFSVSIEINDRQLAMGAGKSKKEAEQNAARRGLTNWNADDFR</sequence>
<keyword evidence="14 15" id="KW-0694">RNA-binding</keyword>
<comment type="catalytic activity">
    <reaction evidence="1 15">
        <text>Endonucleolytic cleavage to 5'-phosphomonoester.</text>
        <dbReference type="EC" id="3.1.26.3"/>
    </reaction>
</comment>
<keyword evidence="10 15" id="KW-0479">Metal-binding</keyword>
<dbReference type="PROSITE" id="PS50137">
    <property type="entry name" value="DS_RBD"/>
    <property type="match status" value="1"/>
</dbReference>
<dbReference type="GO" id="GO:0005737">
    <property type="term" value="C:cytoplasm"/>
    <property type="evidence" value="ECO:0007669"/>
    <property type="project" value="UniProtKB-SubCell"/>
</dbReference>
<evidence type="ECO:0000256" key="10">
    <source>
        <dbReference type="ARBA" id="ARBA00022723"/>
    </source>
</evidence>
<keyword evidence="12 15" id="KW-0378">Hydrolase</keyword>
<dbReference type="GO" id="GO:0003725">
    <property type="term" value="F:double-stranded RNA binding"/>
    <property type="evidence" value="ECO:0007669"/>
    <property type="project" value="TreeGrafter"/>
</dbReference>
<comment type="similarity">
    <text evidence="3">Belongs to the ribonuclease III family.</text>
</comment>
<evidence type="ECO:0000256" key="11">
    <source>
        <dbReference type="ARBA" id="ARBA00022759"/>
    </source>
</evidence>
<feature type="active site" evidence="15">
    <location>
        <position position="126"/>
    </location>
</feature>
<evidence type="ECO:0000256" key="4">
    <source>
        <dbReference type="ARBA" id="ARBA00011738"/>
    </source>
</evidence>
<comment type="function">
    <text evidence="15">Digests double-stranded RNA. Involved in the processing of primary rRNA transcript to yield the immediate precursors to the large and small rRNAs (23S and 16S). Processes some mRNAs, and tRNAs when they are encoded in the rRNA operon. Processes pre-crRNA and tracrRNA of type II CRISPR loci if present in the organism.</text>
</comment>
<dbReference type="InterPro" id="IPR000999">
    <property type="entry name" value="RNase_III_dom"/>
</dbReference>
<dbReference type="GO" id="GO:0006364">
    <property type="term" value="P:rRNA processing"/>
    <property type="evidence" value="ECO:0007669"/>
    <property type="project" value="UniProtKB-UniRule"/>
</dbReference>
<dbReference type="EC" id="3.1.26.3" evidence="15"/>
<dbReference type="FunFam" id="3.30.160.20:FF:000003">
    <property type="entry name" value="Ribonuclease 3"/>
    <property type="match status" value="1"/>
</dbReference>
<dbReference type="PROSITE" id="PS50142">
    <property type="entry name" value="RNASE_3_2"/>
    <property type="match status" value="1"/>
</dbReference>
<dbReference type="SUPFAM" id="SSF69065">
    <property type="entry name" value="RNase III domain-like"/>
    <property type="match status" value="1"/>
</dbReference>
<feature type="region of interest" description="Disordered" evidence="16">
    <location>
        <begin position="210"/>
        <end position="237"/>
    </location>
</feature>
<name>E1QEV1_DESB2</name>